<comment type="caution">
    <text evidence="1">The sequence shown here is derived from an EMBL/GenBank/DDBJ whole genome shotgun (WGS) entry which is preliminary data.</text>
</comment>
<dbReference type="EMBL" id="BART01007450">
    <property type="protein sequence ID" value="GAG58100.1"/>
    <property type="molecule type" value="Genomic_DNA"/>
</dbReference>
<gene>
    <name evidence="1" type="ORF">S01H4_16957</name>
</gene>
<dbReference type="AlphaFoldDB" id="X0YPH1"/>
<name>X0YPH1_9ZZZZ</name>
<sequence length="77" mass="8716">MVKHKPEIEDYNMTSRKKFIPEANLRKILKHPNHPRIDNIESEPKTDFADGSGFLSELRALDQQVGDAIKASVPNMG</sequence>
<organism evidence="1">
    <name type="scientific">marine sediment metagenome</name>
    <dbReference type="NCBI Taxonomy" id="412755"/>
    <lineage>
        <taxon>unclassified sequences</taxon>
        <taxon>metagenomes</taxon>
        <taxon>ecological metagenomes</taxon>
    </lineage>
</organism>
<proteinExistence type="predicted"/>
<evidence type="ECO:0000313" key="1">
    <source>
        <dbReference type="EMBL" id="GAG58100.1"/>
    </source>
</evidence>
<protein>
    <submittedName>
        <fullName evidence="1">Uncharacterized protein</fullName>
    </submittedName>
</protein>
<reference evidence="1" key="1">
    <citation type="journal article" date="2014" name="Front. Microbiol.">
        <title>High frequency of phylogenetically diverse reductive dehalogenase-homologous genes in deep subseafloor sedimentary metagenomes.</title>
        <authorList>
            <person name="Kawai M."/>
            <person name="Futagami T."/>
            <person name="Toyoda A."/>
            <person name="Takaki Y."/>
            <person name="Nishi S."/>
            <person name="Hori S."/>
            <person name="Arai W."/>
            <person name="Tsubouchi T."/>
            <person name="Morono Y."/>
            <person name="Uchiyama I."/>
            <person name="Ito T."/>
            <person name="Fujiyama A."/>
            <person name="Inagaki F."/>
            <person name="Takami H."/>
        </authorList>
    </citation>
    <scope>NUCLEOTIDE SEQUENCE</scope>
    <source>
        <strain evidence="1">Expedition CK06-06</strain>
    </source>
</reference>
<accession>X0YPH1</accession>